<dbReference type="STRING" id="439228.SAMN06295920_101170"/>
<keyword evidence="2" id="KW-0560">Oxidoreductase</keyword>
<dbReference type="OrthoDB" id="7446267at2"/>
<dbReference type="InterPro" id="IPR032710">
    <property type="entry name" value="NTF2-like_dom_sf"/>
</dbReference>
<dbReference type="RefSeq" id="WP_079646147.1">
    <property type="nucleotide sequence ID" value="NZ_FUYM01000001.1"/>
</dbReference>
<name>A0A1T4ZSR2_9SPHN</name>
<organism evidence="3 4">
    <name type="scientific">Rhizorhabdus histidinilytica</name>
    <dbReference type="NCBI Taxonomy" id="439228"/>
    <lineage>
        <taxon>Bacteria</taxon>
        <taxon>Pseudomonadati</taxon>
        <taxon>Pseudomonadota</taxon>
        <taxon>Alphaproteobacteria</taxon>
        <taxon>Sphingomonadales</taxon>
        <taxon>Sphingomonadaceae</taxon>
        <taxon>Rhizorhabdus</taxon>
    </lineage>
</organism>
<dbReference type="GO" id="GO:0019380">
    <property type="term" value="P:3-phenylpropionate catabolic process"/>
    <property type="evidence" value="ECO:0007669"/>
    <property type="project" value="TreeGrafter"/>
</dbReference>
<reference evidence="4" key="1">
    <citation type="submission" date="2017-02" db="EMBL/GenBank/DDBJ databases">
        <authorList>
            <person name="Varghese N."/>
            <person name="Submissions S."/>
        </authorList>
    </citation>
    <scope>NUCLEOTIDE SEQUENCE [LARGE SCALE GENOMIC DNA]</scope>
    <source>
        <strain evidence="4">UM2</strain>
    </source>
</reference>
<dbReference type="SUPFAM" id="SSF54427">
    <property type="entry name" value="NTF2-like"/>
    <property type="match status" value="1"/>
</dbReference>
<evidence type="ECO:0000313" key="4">
    <source>
        <dbReference type="Proteomes" id="UP000189818"/>
    </source>
</evidence>
<sequence length="182" mass="21440">MTAQGAPTVTTPTAIASTLKERVEDFLSYEAELLDERQFDRWLDLLDDDIHYWMPLVRNFEHSRPQDEYSRQDRDAAWFDEGKPTLTQRIKQIQGGDHWAEEPLSRTTHMTSNVRIVSATEDEIAVKCRFLLYVNRREDEVRLFIGKRADVLRVHGDGFLLRKRSIFLDQSKMLFKNLTTFF</sequence>
<dbReference type="NCBIfam" id="NF007479">
    <property type="entry name" value="PRK10069.1"/>
    <property type="match status" value="1"/>
</dbReference>
<proteinExistence type="inferred from homology"/>
<dbReference type="PANTHER" id="PTHR41534">
    <property type="entry name" value="BLR3401 PROTEIN"/>
    <property type="match status" value="1"/>
</dbReference>
<dbReference type="AlphaFoldDB" id="A0A1T4ZSR2"/>
<dbReference type="CDD" id="cd00667">
    <property type="entry name" value="ring_hydroxylating_dioxygenases_beta"/>
    <property type="match status" value="1"/>
</dbReference>
<comment type="similarity">
    <text evidence="1">Belongs to the bacterial ring-hydroxylating dioxygenase beta subunit family.</text>
</comment>
<keyword evidence="4" id="KW-1185">Reference proteome</keyword>
<dbReference type="EMBL" id="FUYM01000001">
    <property type="protein sequence ID" value="SKB25728.1"/>
    <property type="molecule type" value="Genomic_DNA"/>
</dbReference>
<dbReference type="Pfam" id="PF00866">
    <property type="entry name" value="Ring_hydroxyl_B"/>
    <property type="match status" value="1"/>
</dbReference>
<dbReference type="Proteomes" id="UP000189818">
    <property type="component" value="Unassembled WGS sequence"/>
</dbReference>
<evidence type="ECO:0000256" key="2">
    <source>
        <dbReference type="ARBA" id="ARBA00023002"/>
    </source>
</evidence>
<dbReference type="PANTHER" id="PTHR41534:SF2">
    <property type="entry name" value="3-PHENYLPROPIONATE_CINNAMIC ACID DIOXYGENASE SUBUNIT BETA"/>
    <property type="match status" value="1"/>
</dbReference>
<evidence type="ECO:0000313" key="3">
    <source>
        <dbReference type="EMBL" id="SKB25728.1"/>
    </source>
</evidence>
<dbReference type="InterPro" id="IPR000391">
    <property type="entry name" value="Rng_hydr_dOase-bsu"/>
</dbReference>
<dbReference type="Gene3D" id="3.10.450.50">
    <property type="match status" value="1"/>
</dbReference>
<accession>A0A1T4ZSR2</accession>
<keyword evidence="3" id="KW-0223">Dioxygenase</keyword>
<evidence type="ECO:0000256" key="1">
    <source>
        <dbReference type="ARBA" id="ARBA00009570"/>
    </source>
</evidence>
<dbReference type="GO" id="GO:0051213">
    <property type="term" value="F:dioxygenase activity"/>
    <property type="evidence" value="ECO:0007669"/>
    <property type="project" value="UniProtKB-KW"/>
</dbReference>
<protein>
    <submittedName>
        <fullName evidence="3">3-phenylpropionate/cinnamic acid dioxygenase, small subunit</fullName>
    </submittedName>
</protein>
<gene>
    <name evidence="3" type="ORF">SAMN06295920_101170</name>
</gene>